<sequence>MRFTRMGLILGLCPIGAIAQSAVTIYGSIDAGVTRVSSKAGHSVVLLDAGNMAPDRIGFRGSEDLGQGYRAIFLLENGFFSDTGAMRWSQSLFDRQAYVGIAGPFGVLTMGNQLDNLLPAIGATLTNAALSGGFNEYHPGNLDNLAIAPPNAFDPAVFANSIKFESIDINGVKARASYRVPESGPVRASSYSVNYARGPLSTGLAYSRYNKRQYNLAALGITDLLGQTGLSAMTLLKTDAVSTVAAGASYQFKNILLHGALTHVRMESGGNSESYRSAEAGLNYRYTPTTTGIVGVSQTELGTRKWTQLSLSAVHSLSKRTEIYARLTDQIASGDATQAAIWGLGPAGVGHKHQSAFRLGMHHGF</sequence>
<dbReference type="Pfam" id="PF13609">
    <property type="entry name" value="Porin_4"/>
    <property type="match status" value="1"/>
</dbReference>
<evidence type="ECO:0000256" key="8">
    <source>
        <dbReference type="ARBA" id="ARBA00023114"/>
    </source>
</evidence>
<name>A0ABV7F7X4_9BURK</name>
<feature type="signal peptide" evidence="11">
    <location>
        <begin position="1"/>
        <end position="19"/>
    </location>
</feature>
<keyword evidence="14" id="KW-1185">Reference proteome</keyword>
<evidence type="ECO:0000256" key="7">
    <source>
        <dbReference type="ARBA" id="ARBA00023065"/>
    </source>
</evidence>
<evidence type="ECO:0000313" key="13">
    <source>
        <dbReference type="EMBL" id="MFC3109816.1"/>
    </source>
</evidence>
<evidence type="ECO:0000256" key="10">
    <source>
        <dbReference type="ARBA" id="ARBA00023237"/>
    </source>
</evidence>
<organism evidence="13 14">
    <name type="scientific">Undibacterium arcticum</name>
    <dbReference type="NCBI Taxonomy" id="1762892"/>
    <lineage>
        <taxon>Bacteria</taxon>
        <taxon>Pseudomonadati</taxon>
        <taxon>Pseudomonadota</taxon>
        <taxon>Betaproteobacteria</taxon>
        <taxon>Burkholderiales</taxon>
        <taxon>Oxalobacteraceae</taxon>
        <taxon>Undibacterium</taxon>
    </lineage>
</organism>
<comment type="subcellular location">
    <subcellularLocation>
        <location evidence="1">Cell outer membrane</location>
        <topology evidence="1">Multi-pass membrane protein</topology>
    </subcellularLocation>
</comment>
<dbReference type="RefSeq" id="WP_390332252.1">
    <property type="nucleotide sequence ID" value="NZ_JBHRTP010000055.1"/>
</dbReference>
<evidence type="ECO:0000256" key="4">
    <source>
        <dbReference type="ARBA" id="ARBA00022452"/>
    </source>
</evidence>
<feature type="chain" id="PRO_5045809118" evidence="11">
    <location>
        <begin position="20"/>
        <end position="365"/>
    </location>
</feature>
<comment type="caution">
    <text evidence="13">The sequence shown here is derived from an EMBL/GenBank/DDBJ whole genome shotgun (WGS) entry which is preliminary data.</text>
</comment>
<keyword evidence="3" id="KW-0813">Transport</keyword>
<dbReference type="Proteomes" id="UP001595530">
    <property type="component" value="Unassembled WGS sequence"/>
</dbReference>
<keyword evidence="9" id="KW-0472">Membrane</keyword>
<evidence type="ECO:0000313" key="14">
    <source>
        <dbReference type="Proteomes" id="UP001595530"/>
    </source>
</evidence>
<evidence type="ECO:0000256" key="1">
    <source>
        <dbReference type="ARBA" id="ARBA00004571"/>
    </source>
</evidence>
<dbReference type="Gene3D" id="2.40.160.10">
    <property type="entry name" value="Porin"/>
    <property type="match status" value="1"/>
</dbReference>
<keyword evidence="4" id="KW-1134">Transmembrane beta strand</keyword>
<dbReference type="EMBL" id="JBHRTP010000055">
    <property type="protein sequence ID" value="MFC3109816.1"/>
    <property type="molecule type" value="Genomic_DNA"/>
</dbReference>
<keyword evidence="6 11" id="KW-0732">Signal</keyword>
<dbReference type="InterPro" id="IPR033900">
    <property type="entry name" value="Gram_neg_porin_domain"/>
</dbReference>
<keyword evidence="7" id="KW-0406">Ion transport</keyword>
<dbReference type="PANTHER" id="PTHR34501">
    <property type="entry name" value="PROTEIN YDDL-RELATED"/>
    <property type="match status" value="1"/>
</dbReference>
<evidence type="ECO:0000256" key="5">
    <source>
        <dbReference type="ARBA" id="ARBA00022692"/>
    </source>
</evidence>
<evidence type="ECO:0000259" key="12">
    <source>
        <dbReference type="Pfam" id="PF13609"/>
    </source>
</evidence>
<dbReference type="SUPFAM" id="SSF56935">
    <property type="entry name" value="Porins"/>
    <property type="match status" value="1"/>
</dbReference>
<protein>
    <submittedName>
        <fullName evidence="13">Porin</fullName>
    </submittedName>
</protein>
<dbReference type="InterPro" id="IPR023614">
    <property type="entry name" value="Porin_dom_sf"/>
</dbReference>
<keyword evidence="8" id="KW-0626">Porin</keyword>
<evidence type="ECO:0000256" key="6">
    <source>
        <dbReference type="ARBA" id="ARBA00022729"/>
    </source>
</evidence>
<accession>A0ABV7F7X4</accession>
<comment type="subunit">
    <text evidence="2">Homotrimer.</text>
</comment>
<feature type="domain" description="Porin" evidence="12">
    <location>
        <begin position="16"/>
        <end position="328"/>
    </location>
</feature>
<evidence type="ECO:0000256" key="9">
    <source>
        <dbReference type="ARBA" id="ARBA00023136"/>
    </source>
</evidence>
<dbReference type="PANTHER" id="PTHR34501:SF9">
    <property type="entry name" value="MAJOR OUTER MEMBRANE PROTEIN P.IA"/>
    <property type="match status" value="1"/>
</dbReference>
<evidence type="ECO:0000256" key="2">
    <source>
        <dbReference type="ARBA" id="ARBA00011233"/>
    </source>
</evidence>
<dbReference type="CDD" id="cd00342">
    <property type="entry name" value="gram_neg_porins"/>
    <property type="match status" value="1"/>
</dbReference>
<proteinExistence type="predicted"/>
<gene>
    <name evidence="13" type="ORF">ACFOFO_17925</name>
</gene>
<dbReference type="InterPro" id="IPR050298">
    <property type="entry name" value="Gram-neg_bact_OMP"/>
</dbReference>
<keyword evidence="5" id="KW-0812">Transmembrane</keyword>
<evidence type="ECO:0000256" key="3">
    <source>
        <dbReference type="ARBA" id="ARBA00022448"/>
    </source>
</evidence>
<reference evidence="14" key="1">
    <citation type="journal article" date="2019" name="Int. J. Syst. Evol. Microbiol.">
        <title>The Global Catalogue of Microorganisms (GCM) 10K type strain sequencing project: providing services to taxonomists for standard genome sequencing and annotation.</title>
        <authorList>
            <consortium name="The Broad Institute Genomics Platform"/>
            <consortium name="The Broad Institute Genome Sequencing Center for Infectious Disease"/>
            <person name="Wu L."/>
            <person name="Ma J."/>
        </authorList>
    </citation>
    <scope>NUCLEOTIDE SEQUENCE [LARGE SCALE GENOMIC DNA]</scope>
    <source>
        <strain evidence="14">KCTC 42986</strain>
    </source>
</reference>
<keyword evidence="10" id="KW-0998">Cell outer membrane</keyword>
<evidence type="ECO:0000256" key="11">
    <source>
        <dbReference type="SAM" id="SignalP"/>
    </source>
</evidence>